<proteinExistence type="predicted"/>
<evidence type="ECO:0000313" key="1">
    <source>
        <dbReference type="EMBL" id="CAB4241839.1"/>
    </source>
</evidence>
<protein>
    <submittedName>
        <fullName evidence="1">Uncharacterized protein</fullName>
    </submittedName>
</protein>
<name>A0A6J5TC18_9CAUD</name>
<organism evidence="1">
    <name type="scientific">uncultured Caudovirales phage</name>
    <dbReference type="NCBI Taxonomy" id="2100421"/>
    <lineage>
        <taxon>Viruses</taxon>
        <taxon>Duplodnaviria</taxon>
        <taxon>Heunggongvirae</taxon>
        <taxon>Uroviricota</taxon>
        <taxon>Caudoviricetes</taxon>
        <taxon>Peduoviridae</taxon>
        <taxon>Maltschvirus</taxon>
        <taxon>Maltschvirus maltsch</taxon>
    </lineage>
</organism>
<accession>A0A6J5TC18</accession>
<reference evidence="1" key="1">
    <citation type="submission" date="2020-05" db="EMBL/GenBank/DDBJ databases">
        <authorList>
            <person name="Chiriac C."/>
            <person name="Salcher M."/>
            <person name="Ghai R."/>
            <person name="Kavagutti S V."/>
        </authorList>
    </citation>
    <scope>NUCLEOTIDE SEQUENCE</scope>
</reference>
<sequence length="83" mass="9162">MSFTPEQIAKLTKIIQEGVQVKREIDDLSVGLKETVAAIAEEMEIKAAVLNKAITKAFKGDFDKDQTDLEAVEEILIVTKNKA</sequence>
<gene>
    <name evidence="1" type="ORF">UFOVP71_377</name>
</gene>
<dbReference type="EMBL" id="LR797824">
    <property type="protein sequence ID" value="CAB4241839.1"/>
    <property type="molecule type" value="Genomic_DNA"/>
</dbReference>